<evidence type="ECO:0000313" key="3">
    <source>
        <dbReference type="EMBL" id="PHJ17874.1"/>
    </source>
</evidence>
<dbReference type="RefSeq" id="XP_067919588.1">
    <property type="nucleotide sequence ID" value="XM_068068438.1"/>
</dbReference>
<accession>A0A2C6KN21</accession>
<evidence type="ECO:0000313" key="4">
    <source>
        <dbReference type="Proteomes" id="UP000221165"/>
    </source>
</evidence>
<dbReference type="Proteomes" id="UP000221165">
    <property type="component" value="Unassembled WGS sequence"/>
</dbReference>
<evidence type="ECO:0000256" key="1">
    <source>
        <dbReference type="SAM" id="MobiDB-lite"/>
    </source>
</evidence>
<dbReference type="AlphaFoldDB" id="A0A2C6KN21"/>
<keyword evidence="2" id="KW-1133">Transmembrane helix</keyword>
<dbReference type="GeneID" id="94431649"/>
<comment type="caution">
    <text evidence="3">The sequence shown here is derived from an EMBL/GenBank/DDBJ whole genome shotgun (WGS) entry which is preliminary data.</text>
</comment>
<feature type="compositionally biased region" description="Basic and acidic residues" evidence="1">
    <location>
        <begin position="49"/>
        <end position="58"/>
    </location>
</feature>
<keyword evidence="2" id="KW-0812">Transmembrane</keyword>
<feature type="region of interest" description="Disordered" evidence="1">
    <location>
        <begin position="49"/>
        <end position="75"/>
    </location>
</feature>
<evidence type="ECO:0000256" key="2">
    <source>
        <dbReference type="SAM" id="Phobius"/>
    </source>
</evidence>
<protein>
    <submittedName>
        <fullName evidence="3">Uncharacterized protein</fullName>
    </submittedName>
</protein>
<dbReference type="VEuPathDB" id="ToxoDB:CSUI_008304"/>
<gene>
    <name evidence="3" type="ORF">CSUI_008304</name>
</gene>
<proteinExistence type="predicted"/>
<feature type="transmembrane region" description="Helical" evidence="2">
    <location>
        <begin position="17"/>
        <end position="40"/>
    </location>
</feature>
<dbReference type="EMBL" id="MIGC01004607">
    <property type="protein sequence ID" value="PHJ17874.1"/>
    <property type="molecule type" value="Genomic_DNA"/>
</dbReference>
<organism evidence="3 4">
    <name type="scientific">Cystoisospora suis</name>
    <dbReference type="NCBI Taxonomy" id="483139"/>
    <lineage>
        <taxon>Eukaryota</taxon>
        <taxon>Sar</taxon>
        <taxon>Alveolata</taxon>
        <taxon>Apicomplexa</taxon>
        <taxon>Conoidasida</taxon>
        <taxon>Coccidia</taxon>
        <taxon>Eucoccidiorida</taxon>
        <taxon>Eimeriorina</taxon>
        <taxon>Sarcocystidae</taxon>
        <taxon>Cystoisospora</taxon>
    </lineage>
</organism>
<feature type="compositionally biased region" description="Basic residues" evidence="1">
    <location>
        <begin position="59"/>
        <end position="75"/>
    </location>
</feature>
<reference evidence="3 4" key="1">
    <citation type="journal article" date="2017" name="Int. J. Parasitol.">
        <title>The genome of the protozoan parasite Cystoisospora suis and a reverse vaccinology approach to identify vaccine candidates.</title>
        <authorList>
            <person name="Palmieri N."/>
            <person name="Shrestha A."/>
            <person name="Ruttkowski B."/>
            <person name="Beck T."/>
            <person name="Vogl C."/>
            <person name="Tomley F."/>
            <person name="Blake D.P."/>
            <person name="Joachim A."/>
        </authorList>
    </citation>
    <scope>NUCLEOTIDE SEQUENCE [LARGE SCALE GENOMIC DNA]</scope>
    <source>
        <strain evidence="3 4">Wien I</strain>
    </source>
</reference>
<sequence>MKSEQTCPSPHLDKKVYIIYIAYMRHVFPYCKVYIYLYVYECMRMHEKRRERTKGKENRRQKRHTDTHTSFIHRV</sequence>
<name>A0A2C6KN21_9APIC</name>
<keyword evidence="2" id="KW-0472">Membrane</keyword>
<keyword evidence="4" id="KW-1185">Reference proteome</keyword>